<evidence type="ECO:0000256" key="4">
    <source>
        <dbReference type="ARBA" id="ARBA00022989"/>
    </source>
</evidence>
<dbReference type="PANTHER" id="PTHR37937:SF1">
    <property type="entry name" value="CONJUGATIVE TRANSFER: DNA TRANSPORT"/>
    <property type="match status" value="1"/>
</dbReference>
<evidence type="ECO:0000313" key="9">
    <source>
        <dbReference type="Proteomes" id="UP000199455"/>
    </source>
</evidence>
<dbReference type="InterPro" id="IPR051539">
    <property type="entry name" value="T4SS-coupling_protein"/>
</dbReference>
<keyword evidence="5 6" id="KW-0472">Membrane</keyword>
<name>A0A1G6K3J7_9SPHI</name>
<protein>
    <submittedName>
        <fullName evidence="8">YWFCY protein</fullName>
    </submittedName>
</protein>
<gene>
    <name evidence="8" type="ORF">SAMN04488024_101647</name>
</gene>
<evidence type="ECO:0000256" key="3">
    <source>
        <dbReference type="ARBA" id="ARBA00022692"/>
    </source>
</evidence>
<keyword evidence="2" id="KW-1003">Cell membrane</keyword>
<feature type="transmembrane region" description="Helical" evidence="6">
    <location>
        <begin position="20"/>
        <end position="43"/>
    </location>
</feature>
<dbReference type="Proteomes" id="UP000199455">
    <property type="component" value="Unassembled WGS sequence"/>
</dbReference>
<feature type="transmembrane region" description="Helical" evidence="6">
    <location>
        <begin position="122"/>
        <end position="143"/>
    </location>
</feature>
<keyword evidence="3 6" id="KW-0812">Transmembrane</keyword>
<evidence type="ECO:0000256" key="6">
    <source>
        <dbReference type="SAM" id="Phobius"/>
    </source>
</evidence>
<evidence type="ECO:0000313" key="8">
    <source>
        <dbReference type="EMBL" id="SDC25632.1"/>
    </source>
</evidence>
<evidence type="ECO:0000256" key="2">
    <source>
        <dbReference type="ARBA" id="ARBA00022475"/>
    </source>
</evidence>
<dbReference type="GO" id="GO:0005886">
    <property type="term" value="C:plasma membrane"/>
    <property type="evidence" value="ECO:0007669"/>
    <property type="project" value="UniProtKB-SubCell"/>
</dbReference>
<feature type="transmembrane region" description="Helical" evidence="6">
    <location>
        <begin position="94"/>
        <end position="116"/>
    </location>
</feature>
<evidence type="ECO:0000256" key="1">
    <source>
        <dbReference type="ARBA" id="ARBA00004651"/>
    </source>
</evidence>
<proteinExistence type="predicted"/>
<feature type="domain" description="YWFCY" evidence="7">
    <location>
        <begin position="5"/>
        <end position="148"/>
    </location>
</feature>
<reference evidence="9" key="1">
    <citation type="submission" date="2016-10" db="EMBL/GenBank/DDBJ databases">
        <authorList>
            <person name="Varghese N."/>
            <person name="Submissions S."/>
        </authorList>
    </citation>
    <scope>NUCLEOTIDE SEQUENCE [LARGE SCALE GENOMIC DNA]</scope>
    <source>
        <strain evidence="9">DSM 18609</strain>
    </source>
</reference>
<keyword evidence="4 6" id="KW-1133">Transmembrane helix</keyword>
<evidence type="ECO:0000256" key="5">
    <source>
        <dbReference type="ARBA" id="ARBA00023136"/>
    </source>
</evidence>
<dbReference type="PANTHER" id="PTHR37937">
    <property type="entry name" value="CONJUGATIVE TRANSFER: DNA TRANSPORT"/>
    <property type="match status" value="1"/>
</dbReference>
<feature type="transmembrane region" description="Helical" evidence="6">
    <location>
        <begin position="63"/>
        <end position="82"/>
    </location>
</feature>
<dbReference type="Pfam" id="PF14293">
    <property type="entry name" value="YWFCY"/>
    <property type="match status" value="1"/>
</dbReference>
<organism evidence="8 9">
    <name type="scientific">Pedobacter soli</name>
    <dbReference type="NCBI Taxonomy" id="390242"/>
    <lineage>
        <taxon>Bacteria</taxon>
        <taxon>Pseudomonadati</taxon>
        <taxon>Bacteroidota</taxon>
        <taxon>Sphingobacteriia</taxon>
        <taxon>Sphingobacteriales</taxon>
        <taxon>Sphingobacteriaceae</taxon>
        <taxon>Pedobacter</taxon>
    </lineage>
</organism>
<keyword evidence="9" id="KW-1185">Reference proteome</keyword>
<evidence type="ECO:0000259" key="7">
    <source>
        <dbReference type="Pfam" id="PF14293"/>
    </source>
</evidence>
<accession>A0A1G6K3J7</accession>
<dbReference type="EMBL" id="FMZH01000001">
    <property type="protein sequence ID" value="SDC25632.1"/>
    <property type="molecule type" value="Genomic_DNA"/>
</dbReference>
<dbReference type="InterPro" id="IPR025988">
    <property type="entry name" value="YWFCY_dom"/>
</dbReference>
<dbReference type="AlphaFoldDB" id="A0A1G6K3J7"/>
<dbReference type="STRING" id="390242.SAMN04488024_101647"/>
<sequence>MNTGEDIGGLRKITDFTRLISLFILSIHFYMSCYLAFKIWGFTAGITDRLVLNISRTGLFDGFLVPKLATLLCLAVSLLGVKGRKDEKIRKKNIVMYMVTGLVFYFIAGIVFLLGFEARLTAGLYIMVTTTGYLLMLSGGAMLSRLIKASINTDVFNSENETFPQEERLLENEYSINLPAKYSLKGKIRNSYINIINPFRGLLVTGTPGSGKSRVRVIL</sequence>
<comment type="subcellular location">
    <subcellularLocation>
        <location evidence="1">Cell membrane</location>
        <topology evidence="1">Multi-pass membrane protein</topology>
    </subcellularLocation>
</comment>